<dbReference type="Proteomes" id="UP000184510">
    <property type="component" value="Unassembled WGS sequence"/>
</dbReference>
<dbReference type="Pfam" id="PF00717">
    <property type="entry name" value="Peptidase_S24"/>
    <property type="match status" value="1"/>
</dbReference>
<dbReference type="STRING" id="1123071.SAMN02745181_0387"/>
<dbReference type="PANTHER" id="PTHR40661:SF1">
    <property type="entry name" value="HTH CRO_C1-TYPE DOMAIN-CONTAINING PROTEIN"/>
    <property type="match status" value="1"/>
</dbReference>
<dbReference type="PANTHER" id="PTHR40661">
    <property type="match status" value="1"/>
</dbReference>
<proteinExistence type="predicted"/>
<name>A0A1M6C4X9_9BACT</name>
<dbReference type="PROSITE" id="PS50943">
    <property type="entry name" value="HTH_CROC1"/>
    <property type="match status" value="1"/>
</dbReference>
<dbReference type="CDD" id="cd00093">
    <property type="entry name" value="HTH_XRE"/>
    <property type="match status" value="1"/>
</dbReference>
<evidence type="ECO:0000313" key="5">
    <source>
        <dbReference type="EMBL" id="SHI55993.1"/>
    </source>
</evidence>
<evidence type="ECO:0000313" key="6">
    <source>
        <dbReference type="Proteomes" id="UP000184510"/>
    </source>
</evidence>
<dbReference type="InterPro" id="IPR036286">
    <property type="entry name" value="LexA/Signal_pep-like_sf"/>
</dbReference>
<dbReference type="OrthoDB" id="197817at2"/>
<dbReference type="InterPro" id="IPR010982">
    <property type="entry name" value="Lambda_DNA-bd_dom_sf"/>
</dbReference>
<evidence type="ECO:0000256" key="1">
    <source>
        <dbReference type="ARBA" id="ARBA00023015"/>
    </source>
</evidence>
<dbReference type="CDD" id="cd06529">
    <property type="entry name" value="S24_LexA-like"/>
    <property type="match status" value="1"/>
</dbReference>
<dbReference type="InParanoid" id="A0A1M6C4X9"/>
<keyword evidence="2" id="KW-0238">DNA-binding</keyword>
<dbReference type="InterPro" id="IPR001387">
    <property type="entry name" value="Cro/C1-type_HTH"/>
</dbReference>
<evidence type="ECO:0000256" key="2">
    <source>
        <dbReference type="ARBA" id="ARBA00023125"/>
    </source>
</evidence>
<sequence>MKITNSVRASILSGIRNKGINQSDLAAHLGFQKNWATRLFNGTLKTLSEENVDKICEYLGITLTKVTSSGEPVSPLALQLGKAMEENEHLAMALDHLARYTEDHHSSYTLPYIPTEDLIAFGQEMVRAAHEDPGKPGKVGRIGVVYIASILEKLSEAKRQETRRASATTTASPPASGHHLLPCIGSLSAGSALYTEPFRWEDEPKQFIRVDRSYPDDHFAVQVCGDSMEPGIPDSSLIVMKRVHPGEETEGKIYAVCEGGGMVLKRLISKSGQWYLHSTNPKYPEYQPLDDSIIQALFVDIC</sequence>
<keyword evidence="1" id="KW-0805">Transcription regulation</keyword>
<dbReference type="InterPro" id="IPR039418">
    <property type="entry name" value="LexA-like"/>
</dbReference>
<dbReference type="AlphaFoldDB" id="A0A1M6C4X9"/>
<keyword evidence="6" id="KW-1185">Reference proteome</keyword>
<reference evidence="5 6" key="1">
    <citation type="submission" date="2016-11" db="EMBL/GenBank/DDBJ databases">
        <authorList>
            <person name="Jaros S."/>
            <person name="Januszkiewicz K."/>
            <person name="Wedrychowicz H."/>
        </authorList>
    </citation>
    <scope>NUCLEOTIDE SEQUENCE [LARGE SCALE GENOMIC DNA]</scope>
    <source>
        <strain evidence="5 6">DSM 18772</strain>
    </source>
</reference>
<organism evidence="5 6">
    <name type="scientific">Rubritalea squalenifaciens DSM 18772</name>
    <dbReference type="NCBI Taxonomy" id="1123071"/>
    <lineage>
        <taxon>Bacteria</taxon>
        <taxon>Pseudomonadati</taxon>
        <taxon>Verrucomicrobiota</taxon>
        <taxon>Verrucomicrobiia</taxon>
        <taxon>Verrucomicrobiales</taxon>
        <taxon>Rubritaleaceae</taxon>
        <taxon>Rubritalea</taxon>
    </lineage>
</organism>
<evidence type="ECO:0000259" key="4">
    <source>
        <dbReference type="PROSITE" id="PS50943"/>
    </source>
</evidence>
<dbReference type="Pfam" id="PF13443">
    <property type="entry name" value="HTH_26"/>
    <property type="match status" value="1"/>
</dbReference>
<dbReference type="Gene3D" id="2.10.109.10">
    <property type="entry name" value="Umud Fragment, subunit A"/>
    <property type="match status" value="1"/>
</dbReference>
<evidence type="ECO:0000256" key="3">
    <source>
        <dbReference type="ARBA" id="ARBA00023163"/>
    </source>
</evidence>
<gene>
    <name evidence="5" type="ORF">SAMN02745181_0387</name>
</gene>
<dbReference type="SUPFAM" id="SSF47413">
    <property type="entry name" value="lambda repressor-like DNA-binding domains"/>
    <property type="match status" value="1"/>
</dbReference>
<protein>
    <submittedName>
        <fullName evidence="5">Phage repressor protein C, contains Cro/C1-type HTH and peptisase s24 domains</fullName>
    </submittedName>
</protein>
<dbReference type="EMBL" id="FQYR01000002">
    <property type="protein sequence ID" value="SHI55993.1"/>
    <property type="molecule type" value="Genomic_DNA"/>
</dbReference>
<accession>A0A1M6C4X9</accession>
<dbReference type="GO" id="GO:0003677">
    <property type="term" value="F:DNA binding"/>
    <property type="evidence" value="ECO:0007669"/>
    <property type="project" value="UniProtKB-KW"/>
</dbReference>
<dbReference type="SUPFAM" id="SSF51306">
    <property type="entry name" value="LexA/Signal peptidase"/>
    <property type="match status" value="1"/>
</dbReference>
<dbReference type="InterPro" id="IPR015927">
    <property type="entry name" value="Peptidase_S24_S26A/B/C"/>
</dbReference>
<dbReference type="RefSeq" id="WP_143157815.1">
    <property type="nucleotide sequence ID" value="NZ_FQYR01000002.1"/>
</dbReference>
<feature type="domain" description="HTH cro/C1-type" evidence="4">
    <location>
        <begin position="18"/>
        <end position="66"/>
    </location>
</feature>
<keyword evidence="3" id="KW-0804">Transcription</keyword>